<gene>
    <name evidence="1" type="ORF">ARMGADRAFT_1021083</name>
</gene>
<dbReference type="InParanoid" id="A0A2H3CTN5"/>
<protein>
    <submittedName>
        <fullName evidence="1">Uncharacterized protein</fullName>
    </submittedName>
</protein>
<evidence type="ECO:0000313" key="1">
    <source>
        <dbReference type="EMBL" id="PBK80107.1"/>
    </source>
</evidence>
<sequence>MDQSASGLWDDQLSVFNDSEELLCYLLVSTDVRYKNEVMSSNTPRQPSLFIAMS</sequence>
<keyword evidence="2" id="KW-1185">Reference proteome</keyword>
<name>A0A2H3CTN5_ARMGA</name>
<proteinExistence type="predicted"/>
<dbReference type="Proteomes" id="UP000217790">
    <property type="component" value="Unassembled WGS sequence"/>
</dbReference>
<organism evidence="1 2">
    <name type="scientific">Armillaria gallica</name>
    <name type="common">Bulbous honey fungus</name>
    <name type="synonym">Armillaria bulbosa</name>
    <dbReference type="NCBI Taxonomy" id="47427"/>
    <lineage>
        <taxon>Eukaryota</taxon>
        <taxon>Fungi</taxon>
        <taxon>Dikarya</taxon>
        <taxon>Basidiomycota</taxon>
        <taxon>Agaricomycotina</taxon>
        <taxon>Agaricomycetes</taxon>
        <taxon>Agaricomycetidae</taxon>
        <taxon>Agaricales</taxon>
        <taxon>Marasmiineae</taxon>
        <taxon>Physalacriaceae</taxon>
        <taxon>Armillaria</taxon>
    </lineage>
</organism>
<evidence type="ECO:0000313" key="2">
    <source>
        <dbReference type="Proteomes" id="UP000217790"/>
    </source>
</evidence>
<dbReference type="EMBL" id="KZ293752">
    <property type="protein sequence ID" value="PBK80107.1"/>
    <property type="molecule type" value="Genomic_DNA"/>
</dbReference>
<dbReference type="AlphaFoldDB" id="A0A2H3CTN5"/>
<reference evidence="2" key="1">
    <citation type="journal article" date="2017" name="Nat. Ecol. Evol.">
        <title>Genome expansion and lineage-specific genetic innovations in the forest pathogenic fungi Armillaria.</title>
        <authorList>
            <person name="Sipos G."/>
            <person name="Prasanna A.N."/>
            <person name="Walter M.C."/>
            <person name="O'Connor E."/>
            <person name="Balint B."/>
            <person name="Krizsan K."/>
            <person name="Kiss B."/>
            <person name="Hess J."/>
            <person name="Varga T."/>
            <person name="Slot J."/>
            <person name="Riley R."/>
            <person name="Boka B."/>
            <person name="Rigling D."/>
            <person name="Barry K."/>
            <person name="Lee J."/>
            <person name="Mihaltcheva S."/>
            <person name="LaButti K."/>
            <person name="Lipzen A."/>
            <person name="Waldron R."/>
            <person name="Moloney N.M."/>
            <person name="Sperisen C."/>
            <person name="Kredics L."/>
            <person name="Vagvoelgyi C."/>
            <person name="Patrignani A."/>
            <person name="Fitzpatrick D."/>
            <person name="Nagy I."/>
            <person name="Doyle S."/>
            <person name="Anderson J.B."/>
            <person name="Grigoriev I.V."/>
            <person name="Gueldener U."/>
            <person name="Muensterkoetter M."/>
            <person name="Nagy L.G."/>
        </authorList>
    </citation>
    <scope>NUCLEOTIDE SEQUENCE [LARGE SCALE GENOMIC DNA]</scope>
    <source>
        <strain evidence="2">Ar21-2</strain>
    </source>
</reference>
<accession>A0A2H3CTN5</accession>